<dbReference type="SUPFAM" id="SSF52980">
    <property type="entry name" value="Restriction endonuclease-like"/>
    <property type="match status" value="1"/>
</dbReference>
<dbReference type="Pfam" id="PF05685">
    <property type="entry name" value="Uma2"/>
    <property type="match status" value="1"/>
</dbReference>
<dbReference type="CDD" id="cd06260">
    <property type="entry name" value="DUF820-like"/>
    <property type="match status" value="1"/>
</dbReference>
<dbReference type="AlphaFoldDB" id="P74316"/>
<dbReference type="STRING" id="1148.gene:10499286"/>
<organism evidence="2 3">
    <name type="scientific">Synechocystis sp. (strain ATCC 27184 / PCC 6803 / Kazusa)</name>
    <dbReference type="NCBI Taxonomy" id="1111708"/>
    <lineage>
        <taxon>Bacteria</taxon>
        <taxon>Bacillati</taxon>
        <taxon>Cyanobacteriota</taxon>
        <taxon>Cyanophyceae</taxon>
        <taxon>Synechococcales</taxon>
        <taxon>Merismopediaceae</taxon>
        <taxon>Synechocystis</taxon>
    </lineage>
</organism>
<reference evidence="2 3" key="2">
    <citation type="journal article" date="1996" name="DNA Res.">
        <title>Sequence analysis of the genome of the unicellular cyanobacterium Synechocystis sp. strain PCC6803. II. Sequence determination of the entire genome and assignment of potential protein-coding regions.</title>
        <authorList>
            <person name="Kaneko T."/>
            <person name="Sato S."/>
            <person name="Kotani H."/>
            <person name="Tanaka A."/>
            <person name="Asamizu E."/>
            <person name="Nakamura Y."/>
            <person name="Miyajima N."/>
            <person name="Hirosawa M."/>
            <person name="Sugiura M."/>
            <person name="Sasamoto S."/>
            <person name="Kimura T."/>
            <person name="Hosouchi T."/>
            <person name="Matsuno A."/>
            <person name="Muraki A."/>
            <person name="Nakazaki N."/>
            <person name="Naruo K."/>
            <person name="Okumura S."/>
            <person name="Shimpo S."/>
            <person name="Takeuchi C."/>
            <person name="Wada T."/>
            <person name="Watanabe A."/>
            <person name="Yamada M."/>
            <person name="Yasuda M."/>
            <person name="Tabata S."/>
        </authorList>
    </citation>
    <scope>NUCLEOTIDE SEQUENCE [LARGE SCALE GENOMIC DNA]</scope>
    <source>
        <strain evidence="3">ATCC 27184 / PCC 6803 / Kazusa</strain>
    </source>
</reference>
<dbReference type="Proteomes" id="UP000001425">
    <property type="component" value="Chromosome"/>
</dbReference>
<dbReference type="PaxDb" id="1148-1653497"/>
<name>P74316_SYNY3</name>
<dbReference type="EMBL" id="BA000022">
    <property type="protein sequence ID" value="BAA18410.1"/>
    <property type="molecule type" value="Genomic_DNA"/>
</dbReference>
<dbReference type="Gene3D" id="3.90.1570.10">
    <property type="entry name" value="tt1808, chain A"/>
    <property type="match status" value="1"/>
</dbReference>
<dbReference type="InterPro" id="IPR008538">
    <property type="entry name" value="Uma2"/>
</dbReference>
<evidence type="ECO:0000259" key="1">
    <source>
        <dbReference type="Pfam" id="PF05685"/>
    </source>
</evidence>
<keyword evidence="3" id="KW-1185">Reference proteome</keyword>
<dbReference type="PANTHER" id="PTHR34107">
    <property type="entry name" value="SLL0198 PROTEIN-RELATED"/>
    <property type="match status" value="1"/>
</dbReference>
<evidence type="ECO:0000313" key="2">
    <source>
        <dbReference type="EMBL" id="BAA18410.1"/>
    </source>
</evidence>
<proteinExistence type="predicted"/>
<dbReference type="PANTHER" id="PTHR34107:SF5">
    <property type="entry name" value="SLL1355 PROTEIN"/>
    <property type="match status" value="1"/>
</dbReference>
<protein>
    <submittedName>
        <fullName evidence="2">Sll0913 protein</fullName>
    </submittedName>
</protein>
<evidence type="ECO:0000313" key="3">
    <source>
        <dbReference type="Proteomes" id="UP000001425"/>
    </source>
</evidence>
<dbReference type="IntAct" id="P74316">
    <property type="interactions" value="1"/>
</dbReference>
<sequence length="201" mass="22997">MRIVTMLASSPITTLWEFLTLSHIEDSPAWEYVNGVITQKPMPQGQHSQLQYRLCQAINQVAEPLRLAYALPELRCTFADRSLVPDISVFRWQRIPLTTDGDIANHFTSCPDWIIEILSPQQSATKVINNILYCLEQGSELGWLISPEERSILVFFPQYPPKFYGVEAAEMNNREELLPVLNGLDLSLTTAEIFAWLKFVR</sequence>
<dbReference type="PhylomeDB" id="P74316"/>
<feature type="domain" description="Putative restriction endonuclease" evidence="1">
    <location>
        <begin position="17"/>
        <end position="186"/>
    </location>
</feature>
<dbReference type="InterPro" id="IPR012296">
    <property type="entry name" value="Nuclease_put_TT1808"/>
</dbReference>
<dbReference type="EnsemblBacteria" id="BAA18410">
    <property type="protein sequence ID" value="BAA18410"/>
    <property type="gene ID" value="BAA18410"/>
</dbReference>
<dbReference type="InterPro" id="IPR011335">
    <property type="entry name" value="Restrct_endonuc-II-like"/>
</dbReference>
<reference evidence="2 3" key="1">
    <citation type="journal article" date="1995" name="DNA Res.">
        <title>Sequence analysis of the genome of the unicellular cyanobacterium Synechocystis sp. strain PCC6803. I. Sequence features in the 1 Mb region from map positions 64% to 92% of the genome.</title>
        <authorList>
            <person name="Kaneko T."/>
            <person name="Tanaka A."/>
            <person name="Sato S."/>
            <person name="Kotani H."/>
            <person name="Sazuka T."/>
            <person name="Miyajima N."/>
            <person name="Sugiura M."/>
            <person name="Tabata S."/>
        </authorList>
    </citation>
    <scope>NUCLEOTIDE SEQUENCE [LARGE SCALE GENOMIC DNA]</scope>
    <source>
        <strain evidence="3">ATCC 27184 / PCC 6803 / Kazusa</strain>
    </source>
</reference>
<dbReference type="KEGG" id="syn:sll0913"/>
<gene>
    <name evidence="2" type="ordered locus">sll0913</name>
</gene>
<dbReference type="PIR" id="S76151">
    <property type="entry name" value="S76151"/>
</dbReference>
<accession>P74316</accession>
<dbReference type="eggNOG" id="COG4636">
    <property type="taxonomic scope" value="Bacteria"/>
</dbReference>
<dbReference type="InParanoid" id="P74316"/>